<dbReference type="FunFam" id="3.40.50.10380:FF:000004">
    <property type="entry name" value="Malic enzyme"/>
    <property type="match status" value="1"/>
</dbReference>
<sequence length="625" mass="69292">MARVVLKGICKGALSASGYRGPALALSGELSCLHLTQQTTAEYHSVSGAKHARKDRLRQESKSGTQTETQCKFRGVNVLREPKFNKGTAFTLKERQIMGIHGLLPPVVFTQDEQVARVLANVRNWDEPLEQYIYLNGLQDRNEKLFYRLVSDNIEEMAPILYTPTVGQACQKYGFIFRKPRGLFITINDLGHVYDILCNFPEHNIKAVVVTDGERILGLGDLGAFGMGIPVGKLSLYTAMGGIPPQQCLPVVLDVGTDNEKLLTSRNYIGLRHKRVRGQRYDDLIEEFLEAVVRRYGQNTLIQFEDFANHNAFRLLEKYQNKYLTFNDDIQGTASVAVAGVIAAMRITKTKLSENKYLFFGAGEAAIGIAKLLMMAMEEEGVSPEEAREKIWMVDSRGLLTVGRPSGGISKEKLQFAKDYKHMPSLEDICREIKPSVAIGAAGQGGRFTEQFIKDMGSFNERPIIFALSNPTSLAECTAEAAYVHTEGRAVFASGSPFDPVSLNDQVFYPGQGNNAYIFPGVALGTIVAGVHHVTDDMFLIASKVLAGLVTDADLAEGRVYPPLSTIREVSTQLATKIVEYAYDNDMAATYPEPDDKESFVRQHQYSTEYESFVPEIYSWPGVVE</sequence>
<name>A0AAD9KBF5_RIDPI</name>
<dbReference type="GO" id="GO:0046872">
    <property type="term" value="F:metal ion binding"/>
    <property type="evidence" value="ECO:0007669"/>
    <property type="project" value="UniProtKB-KW"/>
</dbReference>
<dbReference type="SMART" id="SM01274">
    <property type="entry name" value="malic"/>
    <property type="match status" value="1"/>
</dbReference>
<feature type="domain" description="Malic enzyme N-terminal" evidence="11">
    <location>
        <begin position="139"/>
        <end position="320"/>
    </location>
</feature>
<evidence type="ECO:0000256" key="3">
    <source>
        <dbReference type="ARBA" id="ARBA00022723"/>
    </source>
</evidence>
<keyword evidence="13" id="KW-1185">Reference proteome</keyword>
<dbReference type="PANTHER" id="PTHR23406">
    <property type="entry name" value="MALIC ENZYME-RELATED"/>
    <property type="match status" value="1"/>
</dbReference>
<feature type="region of interest" description="Disordered" evidence="9">
    <location>
        <begin position="44"/>
        <end position="68"/>
    </location>
</feature>
<feature type="active site" description="Proton donor" evidence="5">
    <location>
        <position position="162"/>
    </location>
</feature>
<proteinExistence type="inferred from homology"/>
<dbReference type="InterPro" id="IPR046346">
    <property type="entry name" value="Aminoacid_DH-like_N_sf"/>
</dbReference>
<dbReference type="SUPFAM" id="SSF51735">
    <property type="entry name" value="NAD(P)-binding Rossmann-fold domains"/>
    <property type="match status" value="1"/>
</dbReference>
<dbReference type="PIRSF" id="PIRSF000106">
    <property type="entry name" value="ME"/>
    <property type="match status" value="1"/>
</dbReference>
<comment type="cofactor">
    <cofactor evidence="7">
        <name>Mg(2+)</name>
        <dbReference type="ChEBI" id="CHEBI:18420"/>
    </cofactor>
    <cofactor evidence="7">
        <name>Mn(2+)</name>
        <dbReference type="ChEBI" id="CHEBI:29035"/>
    </cofactor>
    <text evidence="7">Divalent metal cations. Prefers magnesium or manganese.</text>
</comment>
<feature type="binding site" evidence="6">
    <location>
        <position position="215"/>
    </location>
    <ligand>
        <name>(S)-malate</name>
        <dbReference type="ChEBI" id="CHEBI:15589"/>
    </ligand>
</feature>
<feature type="binding site" evidence="7">
    <location>
        <position position="329"/>
    </location>
    <ligand>
        <name>a divalent metal cation</name>
        <dbReference type="ChEBI" id="CHEBI:60240"/>
    </ligand>
</feature>
<dbReference type="Gene3D" id="3.40.50.10380">
    <property type="entry name" value="Malic enzyme, N-terminal domain"/>
    <property type="match status" value="1"/>
</dbReference>
<feature type="binding site" evidence="6">
    <location>
        <position position="514"/>
    </location>
    <ligand>
        <name>(S)-malate</name>
        <dbReference type="ChEBI" id="CHEBI:15589"/>
    </ligand>
</feature>
<dbReference type="GO" id="GO:0051287">
    <property type="term" value="F:NAD binding"/>
    <property type="evidence" value="ECO:0007669"/>
    <property type="project" value="InterPro"/>
</dbReference>
<dbReference type="AlphaFoldDB" id="A0AAD9KBF5"/>
<organism evidence="12 13">
    <name type="scientific">Ridgeia piscesae</name>
    <name type="common">Tubeworm</name>
    <dbReference type="NCBI Taxonomy" id="27915"/>
    <lineage>
        <taxon>Eukaryota</taxon>
        <taxon>Metazoa</taxon>
        <taxon>Spiralia</taxon>
        <taxon>Lophotrochozoa</taxon>
        <taxon>Annelida</taxon>
        <taxon>Polychaeta</taxon>
        <taxon>Sedentaria</taxon>
        <taxon>Canalipalpata</taxon>
        <taxon>Sabellida</taxon>
        <taxon>Siboglinidae</taxon>
        <taxon>Ridgeia</taxon>
    </lineage>
</organism>
<accession>A0AAD9KBF5</accession>
<dbReference type="SUPFAM" id="SSF53223">
    <property type="entry name" value="Aminoacid dehydrogenase-like, N-terminal domain"/>
    <property type="match status" value="1"/>
</dbReference>
<dbReference type="NCBIfam" id="NF010052">
    <property type="entry name" value="PRK13529.1"/>
    <property type="match status" value="1"/>
</dbReference>
<evidence type="ECO:0000256" key="5">
    <source>
        <dbReference type="PIRSR" id="PIRSR000106-1"/>
    </source>
</evidence>
<dbReference type="InterPro" id="IPR037062">
    <property type="entry name" value="Malic_N_dom_sf"/>
</dbReference>
<evidence type="ECO:0000256" key="6">
    <source>
        <dbReference type="PIRSR" id="PIRSR000106-2"/>
    </source>
</evidence>
<dbReference type="PRINTS" id="PR00072">
    <property type="entry name" value="MALOXRDTASE"/>
</dbReference>
<feature type="binding site" evidence="7">
    <location>
        <position position="305"/>
    </location>
    <ligand>
        <name>a divalent metal cation</name>
        <dbReference type="ChEBI" id="CHEBI:60240"/>
    </ligand>
</feature>
<feature type="binding site" evidence="7">
    <location>
        <position position="306"/>
    </location>
    <ligand>
        <name>a divalent metal cation</name>
        <dbReference type="ChEBI" id="CHEBI:60240"/>
    </ligand>
</feature>
<gene>
    <name evidence="12" type="ORF">NP493_1240g00057</name>
</gene>
<evidence type="ECO:0000256" key="1">
    <source>
        <dbReference type="ARBA" id="ARBA00001936"/>
    </source>
</evidence>
<evidence type="ECO:0000256" key="4">
    <source>
        <dbReference type="ARBA" id="ARBA00023002"/>
    </source>
</evidence>
<dbReference type="Gene3D" id="3.40.50.720">
    <property type="entry name" value="NAD(P)-binding Rossmann-like Domain"/>
    <property type="match status" value="1"/>
</dbReference>
<evidence type="ECO:0000259" key="10">
    <source>
        <dbReference type="SMART" id="SM00919"/>
    </source>
</evidence>
<dbReference type="GO" id="GO:0005739">
    <property type="term" value="C:mitochondrion"/>
    <property type="evidence" value="ECO:0007669"/>
    <property type="project" value="TreeGrafter"/>
</dbReference>
<comment type="similarity">
    <text evidence="2 8">Belongs to the malic enzymes family.</text>
</comment>
<dbReference type="InterPro" id="IPR036291">
    <property type="entry name" value="NAD(P)-bd_dom_sf"/>
</dbReference>
<evidence type="ECO:0000313" key="12">
    <source>
        <dbReference type="EMBL" id="KAK2168194.1"/>
    </source>
</evidence>
<dbReference type="EMBL" id="JAODUO010001239">
    <property type="protein sequence ID" value="KAK2168194.1"/>
    <property type="molecule type" value="Genomic_DNA"/>
</dbReference>
<feature type="binding site" evidence="6">
    <location>
        <position position="470"/>
    </location>
    <ligand>
        <name>(S)-malate</name>
        <dbReference type="ChEBI" id="CHEBI:15589"/>
    </ligand>
</feature>
<dbReference type="PROSITE" id="PS00331">
    <property type="entry name" value="MALIC_ENZYMES"/>
    <property type="match status" value="1"/>
</dbReference>
<dbReference type="Proteomes" id="UP001209878">
    <property type="component" value="Unassembled WGS sequence"/>
</dbReference>
<feature type="domain" description="Malic enzyme NAD-binding" evidence="10">
    <location>
        <begin position="330"/>
        <end position="583"/>
    </location>
</feature>
<evidence type="ECO:0000259" key="11">
    <source>
        <dbReference type="SMART" id="SM01274"/>
    </source>
</evidence>
<dbReference type="CDD" id="cd05312">
    <property type="entry name" value="NAD_bind_1_malic_enz"/>
    <property type="match status" value="1"/>
</dbReference>
<dbReference type="GO" id="GO:0006108">
    <property type="term" value="P:malate metabolic process"/>
    <property type="evidence" value="ECO:0007669"/>
    <property type="project" value="TreeGrafter"/>
</dbReference>
<comment type="cofactor">
    <cofactor evidence="1">
        <name>Mn(2+)</name>
        <dbReference type="ChEBI" id="CHEBI:29035"/>
    </cofactor>
</comment>
<dbReference type="SMART" id="SM00919">
    <property type="entry name" value="Malic_M"/>
    <property type="match status" value="1"/>
</dbReference>
<dbReference type="InterPro" id="IPR001891">
    <property type="entry name" value="Malic_OxRdtase"/>
</dbReference>
<evidence type="ECO:0000256" key="8">
    <source>
        <dbReference type="RuleBase" id="RU003426"/>
    </source>
</evidence>
<evidence type="ECO:0000256" key="2">
    <source>
        <dbReference type="ARBA" id="ARBA00008785"/>
    </source>
</evidence>
<dbReference type="InterPro" id="IPR015884">
    <property type="entry name" value="Malic_enzyme_CS"/>
</dbReference>
<feature type="active site" description="Proton acceptor" evidence="5">
    <location>
        <position position="233"/>
    </location>
</feature>
<dbReference type="InterPro" id="IPR012302">
    <property type="entry name" value="Malic_NAD-bd"/>
</dbReference>
<evidence type="ECO:0000256" key="7">
    <source>
        <dbReference type="PIRSR" id="PIRSR000106-3"/>
    </source>
</evidence>
<keyword evidence="4 8" id="KW-0560">Oxidoreductase</keyword>
<comment type="caution">
    <text evidence="12">The sequence shown here is derived from an EMBL/GenBank/DDBJ whole genome shotgun (WGS) entry which is preliminary data.</text>
</comment>
<dbReference type="InterPro" id="IPR012301">
    <property type="entry name" value="Malic_N_dom"/>
</dbReference>
<dbReference type="Pfam" id="PF00390">
    <property type="entry name" value="malic"/>
    <property type="match status" value="1"/>
</dbReference>
<evidence type="ECO:0000256" key="9">
    <source>
        <dbReference type="SAM" id="MobiDB-lite"/>
    </source>
</evidence>
<evidence type="ECO:0000313" key="13">
    <source>
        <dbReference type="Proteomes" id="UP001209878"/>
    </source>
</evidence>
<reference evidence="12" key="1">
    <citation type="journal article" date="2023" name="Mol. Biol. Evol.">
        <title>Third-Generation Sequencing Reveals the Adaptive Role of the Epigenome in Three Deep-Sea Polychaetes.</title>
        <authorList>
            <person name="Perez M."/>
            <person name="Aroh O."/>
            <person name="Sun Y."/>
            <person name="Lan Y."/>
            <person name="Juniper S.K."/>
            <person name="Young C.R."/>
            <person name="Angers B."/>
            <person name="Qian P.Y."/>
        </authorList>
    </citation>
    <scope>NUCLEOTIDE SEQUENCE</scope>
    <source>
        <strain evidence="12">R07B-5</strain>
    </source>
</reference>
<dbReference type="FunFam" id="3.40.50.720:FF:000060">
    <property type="entry name" value="Malic enzyme"/>
    <property type="match status" value="1"/>
</dbReference>
<dbReference type="PANTHER" id="PTHR23406:SF90">
    <property type="entry name" value="MALIC ENZYME-RELATED"/>
    <property type="match status" value="1"/>
</dbReference>
<protein>
    <recommendedName>
        <fullName evidence="8">Malic enzyme</fullName>
    </recommendedName>
</protein>
<keyword evidence="3 7" id="KW-0479">Metal-binding</keyword>
<dbReference type="Pfam" id="PF03949">
    <property type="entry name" value="Malic_M"/>
    <property type="match status" value="1"/>
</dbReference>
<dbReference type="GO" id="GO:0004473">
    <property type="term" value="F:malate dehydrogenase (decarboxylating) (NADP+) activity"/>
    <property type="evidence" value="ECO:0007669"/>
    <property type="project" value="TreeGrafter"/>
</dbReference>